<name>A0A2W1JSX6_9CYAN</name>
<comment type="caution">
    <text evidence="3">The sequence shown here is derived from an EMBL/GenBank/DDBJ whole genome shotgun (WGS) entry which is preliminary data.</text>
</comment>
<accession>A0A2W1JSX6</accession>
<dbReference type="EMBL" id="PQWO01000014">
    <property type="protein sequence ID" value="PZD71797.1"/>
    <property type="molecule type" value="Genomic_DNA"/>
</dbReference>
<evidence type="ECO:0000313" key="3">
    <source>
        <dbReference type="EMBL" id="PZD71797.1"/>
    </source>
</evidence>
<protein>
    <submittedName>
        <fullName evidence="3">Uncharacterized protein</fullName>
    </submittedName>
</protein>
<dbReference type="Proteomes" id="UP000248857">
    <property type="component" value="Unassembled WGS sequence"/>
</dbReference>
<feature type="repeat" description="TPR" evidence="1">
    <location>
        <begin position="184"/>
        <end position="217"/>
    </location>
</feature>
<dbReference type="PROSITE" id="PS50005">
    <property type="entry name" value="TPR"/>
    <property type="match status" value="2"/>
</dbReference>
<gene>
    <name evidence="3" type="ORF">C1752_04425</name>
</gene>
<dbReference type="OrthoDB" id="494812at2"/>
<proteinExistence type="predicted"/>
<organism evidence="3 4">
    <name type="scientific">Acaryochloris thomasi RCC1774</name>
    <dbReference type="NCBI Taxonomy" id="1764569"/>
    <lineage>
        <taxon>Bacteria</taxon>
        <taxon>Bacillati</taxon>
        <taxon>Cyanobacteriota</taxon>
        <taxon>Cyanophyceae</taxon>
        <taxon>Acaryochloridales</taxon>
        <taxon>Acaryochloridaceae</taxon>
        <taxon>Acaryochloris</taxon>
        <taxon>Acaryochloris thomasi</taxon>
    </lineage>
</organism>
<evidence type="ECO:0000256" key="2">
    <source>
        <dbReference type="SAM" id="MobiDB-lite"/>
    </source>
</evidence>
<dbReference type="SUPFAM" id="SSF48452">
    <property type="entry name" value="TPR-like"/>
    <property type="match status" value="1"/>
</dbReference>
<evidence type="ECO:0000256" key="1">
    <source>
        <dbReference type="PROSITE-ProRule" id="PRU00339"/>
    </source>
</evidence>
<feature type="compositionally biased region" description="Pro residues" evidence="2">
    <location>
        <begin position="118"/>
        <end position="127"/>
    </location>
</feature>
<dbReference type="Gene3D" id="1.25.40.10">
    <property type="entry name" value="Tetratricopeptide repeat domain"/>
    <property type="match status" value="1"/>
</dbReference>
<dbReference type="InterPro" id="IPR019734">
    <property type="entry name" value="TPR_rpt"/>
</dbReference>
<keyword evidence="4" id="KW-1185">Reference proteome</keyword>
<feature type="region of interest" description="Disordered" evidence="2">
    <location>
        <begin position="103"/>
        <end position="147"/>
    </location>
</feature>
<dbReference type="Pfam" id="PF14559">
    <property type="entry name" value="TPR_19"/>
    <property type="match status" value="1"/>
</dbReference>
<sequence length="259" mass="28736">MLSKLVNPAYETLSQDKEREEYRLLVRLVSQRVTMEQNQQMHTVKAKELLKANDVGVLYKEMVAELAEGQYQTLDHVQAVVEQLSELNLAYLIRQESMASAPQQKFATSQTVQTSAPEPVPQPPPSSPKTAVTSPQAAPAPSKPPVDSFVSQYVRRAEELMAKNRFQQAIQELRDGLKLDPKNSQCQSLLGSIYLKQKQTKMAKIHFRQALKLEPGDIDALKGMEKIAKLEKAAQGTSSQSAQQASGRKGLFGLFGGKK</sequence>
<reference evidence="3 4" key="1">
    <citation type="journal article" date="2018" name="Sci. Rep.">
        <title>A novel species of the marine cyanobacterium Acaryochloris with a unique pigment content and lifestyle.</title>
        <authorList>
            <person name="Partensky F."/>
            <person name="Six C."/>
            <person name="Ratin M."/>
            <person name="Garczarek L."/>
            <person name="Vaulot D."/>
            <person name="Probert I."/>
            <person name="Calteau A."/>
            <person name="Gourvil P."/>
            <person name="Marie D."/>
            <person name="Grebert T."/>
            <person name="Bouchier C."/>
            <person name="Le Panse S."/>
            <person name="Gachenot M."/>
            <person name="Rodriguez F."/>
            <person name="Garrido J.L."/>
        </authorList>
    </citation>
    <scope>NUCLEOTIDE SEQUENCE [LARGE SCALE GENOMIC DNA]</scope>
    <source>
        <strain evidence="3 4">RCC1774</strain>
    </source>
</reference>
<dbReference type="AlphaFoldDB" id="A0A2W1JSX6"/>
<keyword evidence="1" id="KW-0802">TPR repeat</keyword>
<dbReference type="InterPro" id="IPR011990">
    <property type="entry name" value="TPR-like_helical_dom_sf"/>
</dbReference>
<dbReference type="SMART" id="SM00028">
    <property type="entry name" value="TPR"/>
    <property type="match status" value="2"/>
</dbReference>
<evidence type="ECO:0000313" key="4">
    <source>
        <dbReference type="Proteomes" id="UP000248857"/>
    </source>
</evidence>
<feature type="repeat" description="TPR" evidence="1">
    <location>
        <begin position="150"/>
        <end position="183"/>
    </location>
</feature>
<feature type="compositionally biased region" description="Polar residues" evidence="2">
    <location>
        <begin position="103"/>
        <end position="114"/>
    </location>
</feature>